<dbReference type="EMBL" id="JAHYIQ010000009">
    <property type="protein sequence ID" value="KAK1129180.1"/>
    <property type="molecule type" value="Genomic_DNA"/>
</dbReference>
<evidence type="ECO:0000313" key="2">
    <source>
        <dbReference type="EMBL" id="KAK1129180.1"/>
    </source>
</evidence>
<name>A0AA40G1C1_9HYME</name>
<feature type="region of interest" description="Disordered" evidence="1">
    <location>
        <begin position="1"/>
        <end position="22"/>
    </location>
</feature>
<protein>
    <submittedName>
        <fullName evidence="2">Uncharacterized protein</fullName>
    </submittedName>
</protein>
<reference evidence="2" key="1">
    <citation type="submission" date="2021-10" db="EMBL/GenBank/DDBJ databases">
        <title>Melipona bicolor Genome sequencing and assembly.</title>
        <authorList>
            <person name="Araujo N.S."/>
            <person name="Arias M.C."/>
        </authorList>
    </citation>
    <scope>NUCLEOTIDE SEQUENCE</scope>
    <source>
        <strain evidence="2">USP_2M_L1-L4_2017</strain>
        <tissue evidence="2">Whole body</tissue>
    </source>
</reference>
<evidence type="ECO:0000256" key="1">
    <source>
        <dbReference type="SAM" id="MobiDB-lite"/>
    </source>
</evidence>
<dbReference type="Proteomes" id="UP001177670">
    <property type="component" value="Unassembled WGS sequence"/>
</dbReference>
<keyword evidence="3" id="KW-1185">Reference proteome</keyword>
<proteinExistence type="predicted"/>
<feature type="non-terminal residue" evidence="2">
    <location>
        <position position="1"/>
    </location>
</feature>
<sequence>DPERLASNGVDIGYLDPTPSTPMTPISLPPSSQDFYMHLLSACCTPPTPNVVSNIVAQV</sequence>
<evidence type="ECO:0000313" key="3">
    <source>
        <dbReference type="Proteomes" id="UP001177670"/>
    </source>
</evidence>
<comment type="caution">
    <text evidence="2">The sequence shown here is derived from an EMBL/GenBank/DDBJ whole genome shotgun (WGS) entry which is preliminary data.</text>
</comment>
<accession>A0AA40G1C1</accession>
<dbReference type="AlphaFoldDB" id="A0AA40G1C1"/>
<gene>
    <name evidence="2" type="ORF">K0M31_020310</name>
</gene>
<organism evidence="2 3">
    <name type="scientific">Melipona bicolor</name>
    <dbReference type="NCBI Taxonomy" id="60889"/>
    <lineage>
        <taxon>Eukaryota</taxon>
        <taxon>Metazoa</taxon>
        <taxon>Ecdysozoa</taxon>
        <taxon>Arthropoda</taxon>
        <taxon>Hexapoda</taxon>
        <taxon>Insecta</taxon>
        <taxon>Pterygota</taxon>
        <taxon>Neoptera</taxon>
        <taxon>Endopterygota</taxon>
        <taxon>Hymenoptera</taxon>
        <taxon>Apocrita</taxon>
        <taxon>Aculeata</taxon>
        <taxon>Apoidea</taxon>
        <taxon>Anthophila</taxon>
        <taxon>Apidae</taxon>
        <taxon>Melipona</taxon>
    </lineage>
</organism>